<protein>
    <submittedName>
        <fullName evidence="3">MerR family transcriptional activator of bmr protein</fullName>
    </submittedName>
</protein>
<dbReference type="InterPro" id="IPR047057">
    <property type="entry name" value="MerR_fam"/>
</dbReference>
<sequence length="278" mass="32442">MEETLYTIGEVAELANTSIQTLRYYDKIGLFKPAYTDPNTNYRYYRDSQLYHLDVIKSLKYIGTSLEDIKNAQQLKTDDLLQFLNTQEEIIEKRLQKLLDIQHAVRSIKERLNKQLSSPNFGEVTIRSEDEMKIIQVEAKQLTPKKILNASYRELKKVVELAPGVMNSSYGAVIPFKSYKHEEEIFYTHIYMPITNTNHISLHSNNIQLGTIPSGNYACISDWFTPEKYFATLQKLLSYIKQNQINVIGSIYDNFIPIHYSPIEQEEYMVEMKIRICD</sequence>
<name>A0ABT9ZGP0_9BACI</name>
<reference evidence="3 4" key="1">
    <citation type="submission" date="2023-07" db="EMBL/GenBank/DDBJ databases">
        <title>Genomic Encyclopedia of Type Strains, Phase IV (KMG-IV): sequencing the most valuable type-strain genomes for metagenomic binning, comparative biology and taxonomic classification.</title>
        <authorList>
            <person name="Goeker M."/>
        </authorList>
    </citation>
    <scope>NUCLEOTIDE SEQUENCE [LARGE SCALE GENOMIC DNA]</scope>
    <source>
        <strain evidence="3 4">DSM 29005</strain>
    </source>
</reference>
<accession>A0ABT9ZGP0</accession>
<organism evidence="3 4">
    <name type="scientific">Metabacillus malikii</name>
    <dbReference type="NCBI Taxonomy" id="1504265"/>
    <lineage>
        <taxon>Bacteria</taxon>
        <taxon>Bacillati</taxon>
        <taxon>Bacillota</taxon>
        <taxon>Bacilli</taxon>
        <taxon>Bacillales</taxon>
        <taxon>Bacillaceae</taxon>
        <taxon>Metabacillus</taxon>
    </lineage>
</organism>
<dbReference type="Pfam" id="PF13411">
    <property type="entry name" value="MerR_1"/>
    <property type="match status" value="1"/>
</dbReference>
<dbReference type="SMART" id="SM00422">
    <property type="entry name" value="HTH_MERR"/>
    <property type="match status" value="1"/>
</dbReference>
<dbReference type="Gene3D" id="3.20.80.10">
    <property type="entry name" value="Regulatory factor, effector binding domain"/>
    <property type="match status" value="1"/>
</dbReference>
<keyword evidence="4" id="KW-1185">Reference proteome</keyword>
<keyword evidence="1" id="KW-0238">DNA-binding</keyword>
<dbReference type="Gene3D" id="1.10.1660.10">
    <property type="match status" value="1"/>
</dbReference>
<dbReference type="SUPFAM" id="SSF55136">
    <property type="entry name" value="Probable bacterial effector-binding domain"/>
    <property type="match status" value="1"/>
</dbReference>
<proteinExistence type="predicted"/>
<dbReference type="EMBL" id="JAUSUD010000009">
    <property type="protein sequence ID" value="MDQ0231064.1"/>
    <property type="molecule type" value="Genomic_DNA"/>
</dbReference>
<dbReference type="InterPro" id="IPR009061">
    <property type="entry name" value="DNA-bd_dom_put_sf"/>
</dbReference>
<dbReference type="RefSeq" id="WP_307341407.1">
    <property type="nucleotide sequence ID" value="NZ_JAUSUD010000009.1"/>
</dbReference>
<dbReference type="PANTHER" id="PTHR30204:SF96">
    <property type="entry name" value="CHROMOSOME-ANCHORING PROTEIN RACA"/>
    <property type="match status" value="1"/>
</dbReference>
<evidence type="ECO:0000256" key="1">
    <source>
        <dbReference type="ARBA" id="ARBA00023125"/>
    </source>
</evidence>
<dbReference type="PANTHER" id="PTHR30204">
    <property type="entry name" value="REDOX-CYCLING DRUG-SENSING TRANSCRIPTIONAL ACTIVATOR SOXR"/>
    <property type="match status" value="1"/>
</dbReference>
<dbReference type="SUPFAM" id="SSF46955">
    <property type="entry name" value="Putative DNA-binding domain"/>
    <property type="match status" value="1"/>
</dbReference>
<dbReference type="Gene3D" id="1.20.5.490">
    <property type="entry name" value="Single helix bin"/>
    <property type="match status" value="1"/>
</dbReference>
<dbReference type="Proteomes" id="UP001234495">
    <property type="component" value="Unassembled WGS sequence"/>
</dbReference>
<feature type="domain" description="HTH merR-type" evidence="2">
    <location>
        <begin position="5"/>
        <end position="75"/>
    </location>
</feature>
<gene>
    <name evidence="3" type="ORF">J2S19_002325</name>
</gene>
<evidence type="ECO:0000313" key="4">
    <source>
        <dbReference type="Proteomes" id="UP001234495"/>
    </source>
</evidence>
<evidence type="ECO:0000259" key="2">
    <source>
        <dbReference type="PROSITE" id="PS50937"/>
    </source>
</evidence>
<dbReference type="InterPro" id="IPR000551">
    <property type="entry name" value="MerR-type_HTH_dom"/>
</dbReference>
<dbReference type="PROSITE" id="PS50937">
    <property type="entry name" value="HTH_MERR_2"/>
    <property type="match status" value="1"/>
</dbReference>
<dbReference type="CDD" id="cd01107">
    <property type="entry name" value="HTH_BmrR"/>
    <property type="match status" value="1"/>
</dbReference>
<comment type="caution">
    <text evidence="3">The sequence shown here is derived from an EMBL/GenBank/DDBJ whole genome shotgun (WGS) entry which is preliminary data.</text>
</comment>
<dbReference type="InterPro" id="IPR011256">
    <property type="entry name" value="Reg_factor_effector_dom_sf"/>
</dbReference>
<evidence type="ECO:0000313" key="3">
    <source>
        <dbReference type="EMBL" id="MDQ0231064.1"/>
    </source>
</evidence>